<organism evidence="1 2">
    <name type="scientific">Paracidovorax wautersii</name>
    <dbReference type="NCBI Taxonomy" id="1177982"/>
    <lineage>
        <taxon>Bacteria</taxon>
        <taxon>Pseudomonadati</taxon>
        <taxon>Pseudomonadota</taxon>
        <taxon>Betaproteobacteria</taxon>
        <taxon>Burkholderiales</taxon>
        <taxon>Comamonadaceae</taxon>
        <taxon>Paracidovorax</taxon>
    </lineage>
</organism>
<comment type="caution">
    <text evidence="1">The sequence shown here is derived from an EMBL/GenBank/DDBJ whole genome shotgun (WGS) entry which is preliminary data.</text>
</comment>
<dbReference type="InterPro" id="IPR036111">
    <property type="entry name" value="Mal/L-sulfo/L-lacto_DH-like_sf"/>
</dbReference>
<sequence length="92" mass="10176">MKRGQDQDTFFTAEGGPLRTAHLFILIDPGALAGQAAYYDRLETLVQSMLEDEGVRLAGARRLALERQARVHGIRIPQALHQQIVDLLPTAP</sequence>
<dbReference type="Gene3D" id="1.10.1530.10">
    <property type="match status" value="1"/>
</dbReference>
<dbReference type="EMBL" id="WNDQ01000089">
    <property type="protein sequence ID" value="KAF1018353.1"/>
    <property type="molecule type" value="Genomic_DNA"/>
</dbReference>
<dbReference type="InterPro" id="IPR043143">
    <property type="entry name" value="Mal/L-sulf/L-lact_DH-like_NADP"/>
</dbReference>
<dbReference type="SUPFAM" id="SSF89733">
    <property type="entry name" value="L-sulfolactate dehydrogenase-like"/>
    <property type="match status" value="1"/>
</dbReference>
<protein>
    <submittedName>
        <fullName evidence="1">(2R)-3-sulfolactate dehydrogenase (NADP(+))</fullName>
    </submittedName>
</protein>
<dbReference type="Proteomes" id="UP000461670">
    <property type="component" value="Unassembled WGS sequence"/>
</dbReference>
<evidence type="ECO:0000313" key="1">
    <source>
        <dbReference type="EMBL" id="KAF1018353.1"/>
    </source>
</evidence>
<dbReference type="GO" id="GO:0016491">
    <property type="term" value="F:oxidoreductase activity"/>
    <property type="evidence" value="ECO:0007669"/>
    <property type="project" value="InterPro"/>
</dbReference>
<reference evidence="2" key="1">
    <citation type="journal article" date="2020" name="MBio">
        <title>Horizontal gene transfer to a defensive symbiont with a reduced genome amongst a multipartite beetle microbiome.</title>
        <authorList>
            <person name="Waterworth S.C."/>
            <person name="Florez L.V."/>
            <person name="Rees E.R."/>
            <person name="Hertweck C."/>
            <person name="Kaltenpoth M."/>
            <person name="Kwan J.C."/>
        </authorList>
    </citation>
    <scope>NUCLEOTIDE SEQUENCE [LARGE SCALE GENOMIC DNA]</scope>
</reference>
<dbReference type="AlphaFoldDB" id="A0A7V8JNJ8"/>
<evidence type="ECO:0000313" key="2">
    <source>
        <dbReference type="Proteomes" id="UP000461670"/>
    </source>
</evidence>
<proteinExistence type="predicted"/>
<gene>
    <name evidence="1" type="primary">comC_2</name>
    <name evidence="1" type="ORF">GAK30_03707</name>
</gene>
<dbReference type="Gene3D" id="3.30.1370.60">
    <property type="entry name" value="Hypothetical oxidoreductase yiak, domain 2"/>
    <property type="match status" value="1"/>
</dbReference>
<accession>A0A7V8JNJ8</accession>
<name>A0A7V8JNJ8_9BURK</name>
<dbReference type="InterPro" id="IPR043144">
    <property type="entry name" value="Mal/L-sulf/L-lact_DH-like_ah"/>
</dbReference>